<proteinExistence type="predicted"/>
<dbReference type="PANTHER" id="PTHR33712:SF7">
    <property type="entry name" value="LIGHT-INDEPENDENT PROTOCHLOROPHYLLIDE REDUCTASE SUBUNIT B"/>
    <property type="match status" value="1"/>
</dbReference>
<dbReference type="Gene3D" id="3.40.50.1980">
    <property type="entry name" value="Nitrogenase molybdenum iron protein domain"/>
    <property type="match status" value="2"/>
</dbReference>
<dbReference type="HOGENOM" id="CLU_564837_0_0_10"/>
<reference evidence="7" key="1">
    <citation type="submission" date="2005-08" db="EMBL/GenBank/DDBJ databases">
        <title>Complete sequence of Chlorobium chlorochromatii CaD3.</title>
        <authorList>
            <person name="Copeland A."/>
            <person name="Lucas S."/>
            <person name="Lapidus A."/>
            <person name="Barry K."/>
            <person name="Detter J.C."/>
            <person name="Glavina T."/>
            <person name="Hammon N."/>
            <person name="Israni S."/>
            <person name="Pitluck S."/>
            <person name="Bryant D."/>
            <person name="Schmutz J."/>
            <person name="Larimer F."/>
            <person name="Land M."/>
            <person name="Kyrpides N."/>
            <person name="Ivanova N."/>
            <person name="Richardson P."/>
        </authorList>
    </citation>
    <scope>NUCLEOTIDE SEQUENCE [LARGE SCALE GENOMIC DNA]</scope>
    <source>
        <strain evidence="7">CaD3</strain>
    </source>
</reference>
<dbReference type="AlphaFoldDB" id="Q3APV8"/>
<accession>Q3APV8</accession>
<dbReference type="PIRSF" id="PIRSF000163">
    <property type="entry name" value="PCP_ChlB"/>
    <property type="match status" value="1"/>
</dbReference>
<evidence type="ECO:0000256" key="3">
    <source>
        <dbReference type="ARBA" id="ARBA00023002"/>
    </source>
</evidence>
<evidence type="ECO:0000256" key="2">
    <source>
        <dbReference type="ARBA" id="ARBA00022531"/>
    </source>
</evidence>
<organism evidence="7">
    <name type="scientific">Chlorobium chlorochromatii (strain CaD3)</name>
    <dbReference type="NCBI Taxonomy" id="340177"/>
    <lineage>
        <taxon>Bacteria</taxon>
        <taxon>Pseudomonadati</taxon>
        <taxon>Chlorobiota</taxon>
        <taxon>Chlorobiia</taxon>
        <taxon>Chlorobiales</taxon>
        <taxon>Chlorobiaceae</taxon>
        <taxon>Chlorobium/Pelodictyon group</taxon>
        <taxon>Chlorobium</taxon>
    </lineage>
</organism>
<keyword evidence="4" id="KW-0149">Chlorophyll biosynthesis</keyword>
<dbReference type="UniPathway" id="UPA00669"/>
<sequence>MGTIIRDESTASAYWAAVNTFCILRDVHVIADAPVGCYNLAGVAVIDYTDAIPYLENLTPTTLTEQEISSSGSTAVVRKAIEGLQGSGKHLILASSAESEMIGSNHARMLSTHYPNVRFFASNSLGENEWQGRDRALAWLYEMFDNGKPAAIQQSTVSIIGPTYGCFNSPADLAEIKRLIAGIGGNLRHVYPAESAAADVADLKNSDVVVVLYREFGYTLAEQLGRPVLQAPFGLAETEHFIKELGRLLHREAEAADFLKREKESTLRPLWDLWRGPQAEWFPTIRFGVTATATYAQGLATFLGKEMGMQCLFSHNSATSDNSAIRQEIQQQQPQFLFGRIVDKIYLAEIDAKTRFIPAAFPGPIVRRALGTPFMGHSGAIYLLQEIVNALYDTLFTFLPLNRRTVVEEPAQKVAWSNEANALLHEMVKRAPFISQISFGRELKRKAEVMALKQGKECVTPDIFRLLQ</sequence>
<dbReference type="InterPro" id="IPR050152">
    <property type="entry name" value="ChlB/BchB/BchZ"/>
</dbReference>
<dbReference type="GO" id="GO:0030494">
    <property type="term" value="P:bacteriochlorophyll biosynthetic process"/>
    <property type="evidence" value="ECO:0007669"/>
    <property type="project" value="UniProtKB-UniPathway"/>
</dbReference>
<keyword evidence="3 7" id="KW-0560">Oxidoreductase</keyword>
<dbReference type="InterPro" id="IPR016209">
    <property type="entry name" value="Protochlorophyllide_Rdtase"/>
</dbReference>
<dbReference type="Pfam" id="PF00148">
    <property type="entry name" value="Oxidored_nitro"/>
    <property type="match status" value="1"/>
</dbReference>
<dbReference type="STRING" id="340177.Cag_1716"/>
<gene>
    <name evidence="7" type="ordered locus">Cag_1716</name>
</gene>
<dbReference type="OrthoDB" id="3199475at2"/>
<keyword evidence="2" id="KW-0602">Photosynthesis</keyword>
<dbReference type="KEGG" id="cch:Cag_1716"/>
<feature type="domain" description="Nitrogenase/oxidoreductase component 1" evidence="6">
    <location>
        <begin position="13"/>
        <end position="311"/>
    </location>
</feature>
<dbReference type="eggNOG" id="COG2710">
    <property type="taxonomic scope" value="Bacteria"/>
</dbReference>
<evidence type="ECO:0000256" key="5">
    <source>
        <dbReference type="ARBA" id="ARBA00023181"/>
    </source>
</evidence>
<dbReference type="GO" id="GO:0016163">
    <property type="term" value="F:nitrogenase activity"/>
    <property type="evidence" value="ECO:0007669"/>
    <property type="project" value="UniProtKB-EC"/>
</dbReference>
<dbReference type="PANTHER" id="PTHR33712">
    <property type="entry name" value="LIGHT-INDEPENDENT PROTOCHLOROPHYLLIDE REDUCTASE SUBUNIT B"/>
    <property type="match status" value="1"/>
</dbReference>
<dbReference type="InterPro" id="IPR000510">
    <property type="entry name" value="Nase/OxRdtase_comp1"/>
</dbReference>
<dbReference type="GO" id="GO:0015979">
    <property type="term" value="P:photosynthesis"/>
    <property type="evidence" value="ECO:0007669"/>
    <property type="project" value="UniProtKB-KW"/>
</dbReference>
<dbReference type="NCBIfam" id="TIGR02014">
    <property type="entry name" value="BchZ"/>
    <property type="match status" value="1"/>
</dbReference>
<keyword evidence="5" id="KW-0077">Bacteriochlorophyll biosynthesis</keyword>
<evidence type="ECO:0000259" key="6">
    <source>
        <dbReference type="Pfam" id="PF00148"/>
    </source>
</evidence>
<dbReference type="EC" id="1.18.6.1" evidence="7"/>
<dbReference type="SUPFAM" id="SSF53807">
    <property type="entry name" value="Helical backbone' metal receptor"/>
    <property type="match status" value="1"/>
</dbReference>
<protein>
    <submittedName>
        <fullName evidence="7">Chlorophyllide reductase subunit Z</fullName>
        <ecNumber evidence="7">1.18.6.1</ecNumber>
    </submittedName>
</protein>
<evidence type="ECO:0000256" key="1">
    <source>
        <dbReference type="ARBA" id="ARBA00004800"/>
    </source>
</evidence>
<dbReference type="EMBL" id="CP000108">
    <property type="protein sequence ID" value="ABB28967.1"/>
    <property type="molecule type" value="Genomic_DNA"/>
</dbReference>
<evidence type="ECO:0000256" key="4">
    <source>
        <dbReference type="ARBA" id="ARBA00023171"/>
    </source>
</evidence>
<evidence type="ECO:0000313" key="7">
    <source>
        <dbReference type="EMBL" id="ABB28967.1"/>
    </source>
</evidence>
<name>Q3APV8_CHLCH</name>
<comment type="pathway">
    <text evidence="1">Porphyrin-containing compound metabolism; bacteriochlorophyll biosynthesis.</text>
</comment>
<dbReference type="InterPro" id="IPR010244">
    <property type="entry name" value="BchZ"/>
</dbReference>